<evidence type="ECO:0000259" key="1">
    <source>
        <dbReference type="PROSITE" id="PS00716"/>
    </source>
</evidence>
<dbReference type="PROSITE" id="PS00716">
    <property type="entry name" value="SIGMA70_2"/>
    <property type="match status" value="1"/>
</dbReference>
<evidence type="ECO:0000313" key="2">
    <source>
        <dbReference type="EMBL" id="BAN04404.1"/>
    </source>
</evidence>
<name>A0A6C7E9R6_ILUCY</name>
<feature type="domain" description="RNA polymerase sigma-70" evidence="1">
    <location>
        <begin position="291"/>
        <end position="317"/>
    </location>
</feature>
<dbReference type="InterPro" id="IPR000943">
    <property type="entry name" value="RNA_pol_sigma70"/>
</dbReference>
<proteinExistence type="predicted"/>
<reference evidence="2 3" key="1">
    <citation type="journal article" date="2013" name="Int. J. Syst. Evol. Microbiol.">
        <title>Ilumatobacter nonamiense sp. nov. and Ilumatobacter coccineum sp. nov., isolated from seashore sand.</title>
        <authorList>
            <person name="Matsumoto A."/>
            <person name="Kasai H."/>
            <person name="Matsuo Y."/>
            <person name="Shizuri Y."/>
            <person name="Ichikawa N."/>
            <person name="Fujita N."/>
            <person name="Omura S."/>
            <person name="Takahashi Y."/>
        </authorList>
    </citation>
    <scope>NUCLEOTIDE SEQUENCE [LARGE SCALE GENOMIC DNA]</scope>
    <source>
        <strain evidence="3">NBRC 103263 / KCTC 29153 / YM16-304</strain>
    </source>
</reference>
<dbReference type="KEGG" id="aym:YM304_40900"/>
<gene>
    <name evidence="2" type="ORF">YM304_40900</name>
</gene>
<accession>A0A6C7E9R6</accession>
<dbReference type="GO" id="GO:0006352">
    <property type="term" value="P:DNA-templated transcription initiation"/>
    <property type="evidence" value="ECO:0007669"/>
    <property type="project" value="InterPro"/>
</dbReference>
<keyword evidence="3" id="KW-1185">Reference proteome</keyword>
<dbReference type="AlphaFoldDB" id="A0A6C7E9R6"/>
<protein>
    <recommendedName>
        <fullName evidence="1">RNA polymerase sigma-70 domain-containing protein</fullName>
    </recommendedName>
</protein>
<dbReference type="Proteomes" id="UP000011863">
    <property type="component" value="Chromosome"/>
</dbReference>
<evidence type="ECO:0000313" key="3">
    <source>
        <dbReference type="Proteomes" id="UP000011863"/>
    </source>
</evidence>
<dbReference type="GO" id="GO:0003700">
    <property type="term" value="F:DNA-binding transcription factor activity"/>
    <property type="evidence" value="ECO:0007669"/>
    <property type="project" value="InterPro"/>
</dbReference>
<organism evidence="2 3">
    <name type="scientific">Ilumatobacter coccineus (strain NBRC 103263 / KCTC 29153 / YM16-304)</name>
    <dbReference type="NCBI Taxonomy" id="1313172"/>
    <lineage>
        <taxon>Bacteria</taxon>
        <taxon>Bacillati</taxon>
        <taxon>Actinomycetota</taxon>
        <taxon>Acidimicrobiia</taxon>
        <taxon>Acidimicrobiales</taxon>
        <taxon>Ilumatobacteraceae</taxon>
        <taxon>Ilumatobacter</taxon>
    </lineage>
</organism>
<sequence>MVGVVTMSPMNGATEIDGLGAAQVDIQTLDEHVPLGKQISGLQHLSGRIRESAIPTSCRLAVSTNAPSWEQLRAVTPREVFDWRGVGSRRATQILMFAAAPHGDEELAAADDVRLGDTYPSLQELSGLIDPPLLPSLCRRAVQKYAPTWEELCDSTPASISNWQGVGTQKVSVLLDFVSDMSSASSDVSTDEDSSEFARAASVVAAWALANGVRTGMGAASELARRPDAPLEVASAVDFLDYVDLAVLTSSELRSRFDPIEAARLLVGQFTGREEDILERLLAKGVRRVPTLAELGERHAVTGEAIRRMESRIKERLDSALRTPAFESVTAHARTLREELGTAFPARVAPPEFQPVAEGDLVDELFAYLSGPFVLVDQWFIDESLPGDLDGIVLAAFEQTADGYAAPLDALLDELESMGLSRTSAESLTMEAPKFRVLGSHVVRWRFLEDKIGGVLAATGRPHSVTELVDAIGADSERSVRNHLHESSYTKRLGKDRWGLANSDGEEYRSIVEHMLDELSGGSQEIGRLAHSLHEAYGVSMNSINMYATMHPAFIADGGVVRVRPEDDPYVPDVSLELTGGCYVIDGVWAWSTVVDSDLLRGSGRAIPEAFAVHLGVSPGREGSMMTGDRPTRFGWSMRPYIGSLKWVADEHRLVEGDRLLVRRATPSTLDVRVVRSAALVGRGPEAQLRQLAGQSETNSSLEQWLGAALGLGGASMPSRQQVVGRLEARGEQELLDLIAQIDAEERARFWST</sequence>
<dbReference type="EMBL" id="AP012057">
    <property type="protein sequence ID" value="BAN04404.1"/>
    <property type="molecule type" value="Genomic_DNA"/>
</dbReference>